<dbReference type="EMBL" id="HBUF01001837">
    <property type="protein sequence ID" value="CAG6606057.1"/>
    <property type="molecule type" value="Transcribed_RNA"/>
</dbReference>
<sequence>MKYQLKTFASGGGGSRGSAGVTQGEGISQGPLVQVKEEESNGFVKQERDDVLNGDEYDSDIHSECSERKKGWTKFLGGRRKKSELSIKRYTPIGTDNGSKNRKHR</sequence>
<feature type="region of interest" description="Disordered" evidence="1">
    <location>
        <begin position="86"/>
        <end position="105"/>
    </location>
</feature>
<evidence type="ECO:0000256" key="1">
    <source>
        <dbReference type="SAM" id="MobiDB-lite"/>
    </source>
</evidence>
<dbReference type="EMBL" id="HBUF01173099">
    <property type="protein sequence ID" value="CAG6653346.1"/>
    <property type="molecule type" value="Transcribed_RNA"/>
</dbReference>
<proteinExistence type="predicted"/>
<dbReference type="EMBL" id="HBUF01173100">
    <property type="protein sequence ID" value="CAG6653347.1"/>
    <property type="molecule type" value="Transcribed_RNA"/>
</dbReference>
<dbReference type="EMBL" id="HBUF01592935">
    <property type="protein sequence ID" value="CAG6773922.1"/>
    <property type="molecule type" value="Transcribed_RNA"/>
</dbReference>
<protein>
    <submittedName>
        <fullName evidence="2">Uncharacterized protein</fullName>
    </submittedName>
</protein>
<dbReference type="AlphaFoldDB" id="A0A8D9F1L4"/>
<dbReference type="EMBL" id="HBUF01592934">
    <property type="protein sequence ID" value="CAG6773921.1"/>
    <property type="molecule type" value="Transcribed_RNA"/>
</dbReference>
<dbReference type="EMBL" id="HBUF01592933">
    <property type="protein sequence ID" value="CAG6773920.1"/>
    <property type="molecule type" value="Transcribed_RNA"/>
</dbReference>
<evidence type="ECO:0000313" key="2">
    <source>
        <dbReference type="EMBL" id="CAG6773921.1"/>
    </source>
</evidence>
<dbReference type="EMBL" id="HBUF01001836">
    <property type="protein sequence ID" value="CAG6606056.1"/>
    <property type="molecule type" value="Transcribed_RNA"/>
</dbReference>
<name>A0A8D9F1L4_9HEMI</name>
<organism evidence="2">
    <name type="scientific">Cacopsylla melanoneura</name>
    <dbReference type="NCBI Taxonomy" id="428564"/>
    <lineage>
        <taxon>Eukaryota</taxon>
        <taxon>Metazoa</taxon>
        <taxon>Ecdysozoa</taxon>
        <taxon>Arthropoda</taxon>
        <taxon>Hexapoda</taxon>
        <taxon>Insecta</taxon>
        <taxon>Pterygota</taxon>
        <taxon>Neoptera</taxon>
        <taxon>Paraneoptera</taxon>
        <taxon>Hemiptera</taxon>
        <taxon>Sternorrhyncha</taxon>
        <taxon>Psylloidea</taxon>
        <taxon>Psyllidae</taxon>
        <taxon>Psyllinae</taxon>
        <taxon>Cacopsylla</taxon>
    </lineage>
</organism>
<accession>A0A8D9F1L4</accession>
<reference evidence="2" key="1">
    <citation type="submission" date="2021-05" db="EMBL/GenBank/DDBJ databases">
        <authorList>
            <person name="Alioto T."/>
            <person name="Alioto T."/>
            <person name="Gomez Garrido J."/>
        </authorList>
    </citation>
    <scope>NUCLEOTIDE SEQUENCE</scope>
</reference>
<feature type="region of interest" description="Disordered" evidence="1">
    <location>
        <begin position="1"/>
        <end position="43"/>
    </location>
</feature>